<protein>
    <recommendedName>
        <fullName evidence="1">Polymerase/histidinol phosphatase N-terminal domain-containing protein</fullName>
    </recommendedName>
</protein>
<dbReference type="PANTHER" id="PTHR36928">
    <property type="entry name" value="PHOSPHATASE YCDX-RELATED"/>
    <property type="match status" value="1"/>
</dbReference>
<dbReference type="GO" id="GO:0008270">
    <property type="term" value="F:zinc ion binding"/>
    <property type="evidence" value="ECO:0007669"/>
    <property type="project" value="TreeGrafter"/>
</dbReference>
<dbReference type="AlphaFoldDB" id="A0A2U3QHF1"/>
<dbReference type="GO" id="GO:0005829">
    <property type="term" value="C:cytosol"/>
    <property type="evidence" value="ECO:0007669"/>
    <property type="project" value="TreeGrafter"/>
</dbReference>
<accession>A0A2U3QHF1</accession>
<dbReference type="InterPro" id="IPR050243">
    <property type="entry name" value="PHP_phosphatase"/>
</dbReference>
<dbReference type="InterPro" id="IPR016195">
    <property type="entry name" value="Pol/histidinol_Pase-like"/>
</dbReference>
<dbReference type="SUPFAM" id="SSF89550">
    <property type="entry name" value="PHP domain-like"/>
    <property type="match status" value="1"/>
</dbReference>
<evidence type="ECO:0000313" key="3">
    <source>
        <dbReference type="Proteomes" id="UP000245125"/>
    </source>
</evidence>
<dbReference type="OrthoDB" id="9808747at2"/>
<dbReference type="Proteomes" id="UP000245125">
    <property type="component" value="Unassembled WGS sequence"/>
</dbReference>
<dbReference type="NCBIfam" id="NF004981">
    <property type="entry name" value="PRK06361.1"/>
    <property type="match status" value="1"/>
</dbReference>
<proteinExistence type="predicted"/>
<dbReference type="GO" id="GO:0042578">
    <property type="term" value="F:phosphoric ester hydrolase activity"/>
    <property type="evidence" value="ECO:0007669"/>
    <property type="project" value="TreeGrafter"/>
</dbReference>
<dbReference type="CDD" id="cd07432">
    <property type="entry name" value="PHP_HisPPase"/>
    <property type="match status" value="1"/>
</dbReference>
<evidence type="ECO:0000313" key="2">
    <source>
        <dbReference type="EMBL" id="SPQ00769.1"/>
    </source>
</evidence>
<organism evidence="2 3">
    <name type="scientific">Candidatus Sulfobium mesophilum</name>
    <dbReference type="NCBI Taxonomy" id="2016548"/>
    <lineage>
        <taxon>Bacteria</taxon>
        <taxon>Pseudomonadati</taxon>
        <taxon>Nitrospirota</taxon>
        <taxon>Nitrospiria</taxon>
        <taxon>Nitrospirales</taxon>
        <taxon>Nitrospiraceae</taxon>
        <taxon>Candidatus Sulfobium</taxon>
    </lineage>
</organism>
<dbReference type="InterPro" id="IPR003141">
    <property type="entry name" value="Pol/His_phosphatase_N"/>
</dbReference>
<name>A0A2U3QHF1_9BACT</name>
<feature type="domain" description="Polymerase/histidinol phosphatase N-terminal" evidence="1">
    <location>
        <begin position="2"/>
        <end position="75"/>
    </location>
</feature>
<gene>
    <name evidence="2" type="ORF">NBG4_320016</name>
</gene>
<reference evidence="3" key="1">
    <citation type="submission" date="2018-03" db="EMBL/GenBank/DDBJ databases">
        <authorList>
            <person name="Zecchin S."/>
        </authorList>
    </citation>
    <scope>NUCLEOTIDE SEQUENCE [LARGE SCALE GENOMIC DNA]</scope>
</reference>
<dbReference type="SMART" id="SM00481">
    <property type="entry name" value="POLIIIAc"/>
    <property type="match status" value="1"/>
</dbReference>
<sequence length="218" mass="23934">MIDLHTHTVFSDGELIPFELIRRAENMGYTALAITDHMDASNIDFIIPRIVKAIEKIKPTVSMEILPGAEITHAPPELIPDLVKEARRLGAKVIVVHGETIVEPVKKGTNKAAIQAGADIIAHPGLISTEDLLSAKEKNVFLEITARKGHSLSNGYVAKEAMRFGVPLCINTDSHSPSDLITKETAKNILLAAGIEENRIDSVFENSRHLIERLLRRA</sequence>
<keyword evidence="3" id="KW-1185">Reference proteome</keyword>
<dbReference type="EMBL" id="OUUY01000078">
    <property type="protein sequence ID" value="SPQ00769.1"/>
    <property type="molecule type" value="Genomic_DNA"/>
</dbReference>
<evidence type="ECO:0000259" key="1">
    <source>
        <dbReference type="SMART" id="SM00481"/>
    </source>
</evidence>
<dbReference type="Pfam" id="PF02811">
    <property type="entry name" value="PHP"/>
    <property type="match status" value="1"/>
</dbReference>
<dbReference type="PANTHER" id="PTHR36928:SF1">
    <property type="entry name" value="PHOSPHATASE YCDX-RELATED"/>
    <property type="match status" value="1"/>
</dbReference>
<dbReference type="InterPro" id="IPR004013">
    <property type="entry name" value="PHP_dom"/>
</dbReference>
<dbReference type="Gene3D" id="3.20.20.140">
    <property type="entry name" value="Metal-dependent hydrolases"/>
    <property type="match status" value="1"/>
</dbReference>